<dbReference type="PANTHER" id="PTHR36688:SF1">
    <property type="entry name" value="ENDONUCLEASE_EXONUCLEASE_PHOSPHATASE DOMAIN-CONTAINING PROTEIN"/>
    <property type="match status" value="1"/>
</dbReference>
<protein>
    <submittedName>
        <fullName evidence="2">Uncharacterized protein LOC112689457</fullName>
    </submittedName>
</protein>
<gene>
    <name evidence="2" type="primary">LOC112689457</name>
</gene>
<keyword evidence="1" id="KW-1185">Reference proteome</keyword>
<sequence length="321" mass="36993">MKKMCTSKLLSRDTKKKLYIAYLRPIVMYGCETWSTTQGDKNKLLTFERKILRKIYGPILNPNTGEYERRKNTDLHSLFNTTNLKDFLKSKRLEWAGHVWRAEGRLIRQVLVNKSNKKRPVGRPRQRWLDRVKDDLKTLRNGASIEGAEDREGWGALVEAAKRLNGTFKLYHVSIANFDRYKKGKTAGKDGIYTEFLHHLGSKTIIWVTDVLFQIFCSGKSPKLWKELVVVAILKSDKSTDSPKSYRPISLLSLILKLMERFILKRISPIIEKAIPSYQRGSKHSRDCCEQVAALTSHIEKCFNDCRKAGAAFLLTSISPW</sequence>
<dbReference type="RefSeq" id="XP_025418960.1">
    <property type="nucleotide sequence ID" value="XM_025563175.1"/>
</dbReference>
<name>A0A8B8G897_9HEMI</name>
<dbReference type="GeneID" id="112689457"/>
<evidence type="ECO:0000313" key="2">
    <source>
        <dbReference type="RefSeq" id="XP_025418960.1"/>
    </source>
</evidence>
<accession>A0A8B8G897</accession>
<proteinExistence type="predicted"/>
<dbReference type="PANTHER" id="PTHR36688">
    <property type="entry name" value="ENDO/EXONUCLEASE/PHOSPHATASE DOMAIN-CONTAINING PROTEIN"/>
    <property type="match status" value="1"/>
</dbReference>
<reference evidence="2" key="1">
    <citation type="submission" date="2025-08" db="UniProtKB">
        <authorList>
            <consortium name="RefSeq"/>
        </authorList>
    </citation>
    <scope>IDENTIFICATION</scope>
    <source>
        <tissue evidence="2">Whole body</tissue>
    </source>
</reference>
<dbReference type="OrthoDB" id="6628709at2759"/>
<dbReference type="Proteomes" id="UP000694846">
    <property type="component" value="Unplaced"/>
</dbReference>
<evidence type="ECO:0000313" key="1">
    <source>
        <dbReference type="Proteomes" id="UP000694846"/>
    </source>
</evidence>
<dbReference type="InterPro" id="IPR052560">
    <property type="entry name" value="RdDP_mobile_element"/>
</dbReference>
<dbReference type="AlphaFoldDB" id="A0A8B8G897"/>
<organism evidence="1 2">
    <name type="scientific">Sipha flava</name>
    <name type="common">yellow sugarcane aphid</name>
    <dbReference type="NCBI Taxonomy" id="143950"/>
    <lineage>
        <taxon>Eukaryota</taxon>
        <taxon>Metazoa</taxon>
        <taxon>Ecdysozoa</taxon>
        <taxon>Arthropoda</taxon>
        <taxon>Hexapoda</taxon>
        <taxon>Insecta</taxon>
        <taxon>Pterygota</taxon>
        <taxon>Neoptera</taxon>
        <taxon>Paraneoptera</taxon>
        <taxon>Hemiptera</taxon>
        <taxon>Sternorrhyncha</taxon>
        <taxon>Aphidomorpha</taxon>
        <taxon>Aphidoidea</taxon>
        <taxon>Aphididae</taxon>
        <taxon>Sipha</taxon>
    </lineage>
</organism>